<reference evidence="3 4" key="3">
    <citation type="submission" date="2020-08" db="EMBL/GenBank/DDBJ databases">
        <title>Genomic Encyclopedia of Type Strains, Phase IV (KMG-IV): sequencing the most valuable type-strain genomes for metagenomic binning, comparative biology and taxonomic classification.</title>
        <authorList>
            <person name="Goeker M."/>
        </authorList>
    </citation>
    <scope>NUCLEOTIDE SEQUENCE [LARGE SCALE GENOMIC DNA]</scope>
    <source>
        <strain evidence="3 4">DSM 100774</strain>
    </source>
</reference>
<evidence type="ECO:0000313" key="5">
    <source>
        <dbReference type="Proteomes" id="UP000642938"/>
    </source>
</evidence>
<reference evidence="2" key="4">
    <citation type="submission" date="2024-05" db="EMBL/GenBank/DDBJ databases">
        <authorList>
            <person name="Sun Q."/>
            <person name="Zhou Y."/>
        </authorList>
    </citation>
    <scope>NUCLEOTIDE SEQUENCE</scope>
    <source>
        <strain evidence="2">CGMCC 1.15287</strain>
    </source>
</reference>
<reference evidence="2" key="1">
    <citation type="journal article" date="2014" name="Int. J. Syst. Evol. Microbiol.">
        <title>Complete genome of a new Firmicutes species belonging to the dominant human colonic microbiota ('Ruminococcus bicirculans') reveals two chromosomes and a selective capacity to utilize plant glucans.</title>
        <authorList>
            <consortium name="NISC Comparative Sequencing Program"/>
            <person name="Wegmann U."/>
            <person name="Louis P."/>
            <person name="Goesmann A."/>
            <person name="Henrissat B."/>
            <person name="Duncan S.H."/>
            <person name="Flint H.J."/>
        </authorList>
    </citation>
    <scope>NUCLEOTIDE SEQUENCE</scope>
    <source>
        <strain evidence="2">CGMCC 1.15287</strain>
    </source>
</reference>
<evidence type="ECO:0000313" key="2">
    <source>
        <dbReference type="EMBL" id="GGH02737.1"/>
    </source>
</evidence>
<dbReference type="EMBL" id="BMHZ01000002">
    <property type="protein sequence ID" value="GGH02737.1"/>
    <property type="molecule type" value="Genomic_DNA"/>
</dbReference>
<evidence type="ECO:0000256" key="1">
    <source>
        <dbReference type="SAM" id="Coils"/>
    </source>
</evidence>
<comment type="caution">
    <text evidence="3">The sequence shown here is derived from an EMBL/GenBank/DDBJ whole genome shotgun (WGS) entry which is preliminary data.</text>
</comment>
<evidence type="ECO:0000313" key="3">
    <source>
        <dbReference type="EMBL" id="MBB4106616.1"/>
    </source>
</evidence>
<sequence length="1152" mass="128548">MDNNRFEINCDFLINNEQVRSNTRAVQNNIEGIGQTSERVRNQVNRNIVNTVSQTGAAAAHARTQFNGLQNSINQISRELPAFTYSAQTGFMAISNNLPILVDQIARLRAENQALVASGQKAVPVWKQVVSGLFSWGTVMSVGITLLTVYGKEIGNWIKSLFSSRDALEAVKKSQENLTEVRIKAAQSLAIGTAQLEAYIAVAKNEKLNLDQRQEAVRNIIKLDKERLGGITLETLKTGEATAAINLYIDALKRQSIEKAISSKREDLIKQRYDNKKDYEAATKKVDELKYAVDNQKFKNKASDEETATEAAYRRAKVAREKEFQKDKDLIKQIADLDDYAKKQYEASVKPEGNQKHNRQYFQDIIDTAQAGLDALDKLAPDFVTRSKAYIKTINDAKKELLAFDANNDLKLAKQGVKDQDAYMDTLAGRKDMLDKMAALDAEYAAKQMTSNEEEQAELKNKFNDFRKLIEQENRRISEYNKKHPIKIALIDAKSIDGIETGAMSDLVYRQQTEGLKKATEEEKKIYKEFEEYKATYGADKAKKKFKDRIDVEKSYMQQVEGEMAKLLEKDPTKMSGAEIERLQMYTALQKEAEEAENARLDKALNEFQSYADKRLAIQVKYLDKAKEFRDQGNTKEANEAIAKGNEEVSDLDKTNVAKWGSYKRLFDGVGVLTRRQTLDTIAQFEKELKAAKITNEARMELEQKLNRLKASVKNGSARDIEQVAAALGKVSGEFGKINSDIGDISSTLLTAVQAYVEVRKNLADINDPDKSTAEKVGAGLGIVGAAFSVGNAVVGYFKGLKAAKEAAQKAMNDFQTAAIKGEQDYQALLRQRELTDAKRNKNSYKAIIDQLELLKKNTPEIEAAYNRIFASIQGEQFVEGIGYKHGTWLRKAKTWDVMASLAGSDYAKLEQLYTQGKLKDQAKADFEALRALKEELEAVGVSVEELQQQLAELLTGTTVGGLADGLTALFQNGKMMAADFGQSFESIMRNAVVNSFKVKFLQDQLAPFFTQLAELMKGGTPTQEQIEALKAQYTAIGAQGAEQWKQLEKVFGIKLSDTADNTSITGTIKREITEQTGSELVGLNRSIYDVLKRYLKIGSDSLSEIRQQTLLQMEIAANTAGSWVELKNAVKELKDINKNTKPGSTGYDRGI</sequence>
<dbReference type="Proteomes" id="UP000642938">
    <property type="component" value="Unassembled WGS sequence"/>
</dbReference>
<reference evidence="5" key="2">
    <citation type="journal article" date="2019" name="Int. J. Syst. Evol. Microbiol.">
        <title>The Global Catalogue of Microorganisms (GCM) 10K type strain sequencing project: providing services to taxonomists for standard genome sequencing and annotation.</title>
        <authorList>
            <consortium name="The Broad Institute Genomics Platform"/>
            <consortium name="The Broad Institute Genome Sequencing Center for Infectious Disease"/>
            <person name="Wu L."/>
            <person name="Ma J."/>
        </authorList>
    </citation>
    <scope>NUCLEOTIDE SEQUENCE [LARGE SCALE GENOMIC DNA]</scope>
    <source>
        <strain evidence="5">CGMCC 1.15287</strain>
    </source>
</reference>
<feature type="coiled-coil region" evidence="1">
    <location>
        <begin position="452"/>
        <end position="483"/>
    </location>
</feature>
<accession>A0A7W6K7J1</accession>
<keyword evidence="1" id="KW-0175">Coiled coil</keyword>
<organism evidence="3 4">
    <name type="scientific">Pedobacter zeae</name>
    <dbReference type="NCBI Taxonomy" id="1737356"/>
    <lineage>
        <taxon>Bacteria</taxon>
        <taxon>Pseudomonadati</taxon>
        <taxon>Bacteroidota</taxon>
        <taxon>Sphingobacteriia</taxon>
        <taxon>Sphingobacteriales</taxon>
        <taxon>Sphingobacteriaceae</taxon>
        <taxon>Pedobacter</taxon>
    </lineage>
</organism>
<evidence type="ECO:0008006" key="6">
    <source>
        <dbReference type="Google" id="ProtNLM"/>
    </source>
</evidence>
<dbReference type="Proteomes" id="UP000532273">
    <property type="component" value="Unassembled WGS sequence"/>
</dbReference>
<evidence type="ECO:0000313" key="4">
    <source>
        <dbReference type="Proteomes" id="UP000532273"/>
    </source>
</evidence>
<dbReference type="RefSeq" id="WP_183759866.1">
    <property type="nucleotide sequence ID" value="NZ_BMHZ01000002.1"/>
</dbReference>
<keyword evidence="5" id="KW-1185">Reference proteome</keyword>
<dbReference type="EMBL" id="JACIEF010000001">
    <property type="protein sequence ID" value="MBB4106616.1"/>
    <property type="molecule type" value="Genomic_DNA"/>
</dbReference>
<feature type="coiled-coil region" evidence="1">
    <location>
        <begin position="920"/>
        <end position="950"/>
    </location>
</feature>
<feature type="coiled-coil region" evidence="1">
    <location>
        <begin position="675"/>
        <end position="719"/>
    </location>
</feature>
<dbReference type="AlphaFoldDB" id="A0A7W6K7J1"/>
<protein>
    <recommendedName>
        <fullName evidence="6">Phage tail tape measure protein</fullName>
    </recommendedName>
</protein>
<name>A0A7W6K7J1_9SPHI</name>
<gene>
    <name evidence="2" type="ORF">GCM10007422_17360</name>
    <name evidence="3" type="ORF">GGQ60_000576</name>
</gene>
<proteinExistence type="predicted"/>